<dbReference type="RefSeq" id="WP_224163471.1">
    <property type="nucleotide sequence ID" value="NZ_JAIRBT010000027.1"/>
</dbReference>
<gene>
    <name evidence="1" type="primary">yqeC</name>
    <name evidence="1" type="ORF">LA374_16690</name>
</gene>
<reference evidence="1 2" key="1">
    <citation type="submission" date="2021-09" db="EMBL/GenBank/DDBJ databases">
        <title>Aeromonas schubertii isolated from Asian sea bass.</title>
        <authorList>
            <person name="Pinpimai K."/>
        </authorList>
    </citation>
    <scope>NUCLEOTIDE SEQUENCE [LARGE SCALE GENOMIC DNA]</scope>
    <source>
        <strain evidence="1 2">CHULA2021a</strain>
    </source>
</reference>
<dbReference type="NCBIfam" id="TIGR03172">
    <property type="entry name" value="selenium cofactor biosynthesis protein YqeC"/>
    <property type="match status" value="1"/>
</dbReference>
<dbReference type="Pfam" id="PF19842">
    <property type="entry name" value="YqeC"/>
    <property type="match status" value="1"/>
</dbReference>
<sequence length="293" mass="31926">MGNSCLSVSHFPDIERLLGQLVNKKSGSSTLIALCGAGGKTSTLYWLARHFARWGMRVLVTTTTRMYLPSRDQYDTLVIGHHLGDVHAGHQGETTGELADNTPTARPGITAYFTAREGEKVCGPAPAALGRLKGLGRFDLILVEADGARGRLFKLPALHEPCIPLASDWVIALTGAACIDAPAGPDHIHRWERVQALCGLAEGQPLTLSLLDGLLDHPEGIFKGAPPDAGRIWFINGHYQNERGWESELTHLLERHPELHAIWLGAVREPVAIRYSASHVADSLREGWPPSER</sequence>
<organism evidence="1 2">
    <name type="scientific">Aeromonas schubertii</name>
    <dbReference type="NCBI Taxonomy" id="652"/>
    <lineage>
        <taxon>Bacteria</taxon>
        <taxon>Pseudomonadati</taxon>
        <taxon>Pseudomonadota</taxon>
        <taxon>Gammaproteobacteria</taxon>
        <taxon>Aeromonadales</taxon>
        <taxon>Aeromonadaceae</taxon>
        <taxon>Aeromonas</taxon>
    </lineage>
</organism>
<name>A0ABS7VEP7_9GAMM</name>
<protein>
    <submittedName>
        <fullName evidence="1">Selenium-dependent hydroxylase accessory protein YqeC</fullName>
    </submittedName>
</protein>
<accession>A0ABS7VEP7</accession>
<proteinExistence type="predicted"/>
<comment type="caution">
    <text evidence="1">The sequence shown here is derived from an EMBL/GenBank/DDBJ whole genome shotgun (WGS) entry which is preliminary data.</text>
</comment>
<keyword evidence="2" id="KW-1185">Reference proteome</keyword>
<evidence type="ECO:0000313" key="2">
    <source>
        <dbReference type="Proteomes" id="UP000774958"/>
    </source>
</evidence>
<dbReference type="InterPro" id="IPR036565">
    <property type="entry name" value="Mur-like_cat_sf"/>
</dbReference>
<dbReference type="Proteomes" id="UP000774958">
    <property type="component" value="Unassembled WGS sequence"/>
</dbReference>
<dbReference type="InterPro" id="IPR017587">
    <property type="entry name" value="YqeC"/>
</dbReference>
<dbReference type="EMBL" id="JAIRBT010000027">
    <property type="protein sequence ID" value="MBZ6067832.1"/>
    <property type="molecule type" value="Genomic_DNA"/>
</dbReference>
<evidence type="ECO:0000313" key="1">
    <source>
        <dbReference type="EMBL" id="MBZ6067832.1"/>
    </source>
</evidence>
<dbReference type="SUPFAM" id="SSF53623">
    <property type="entry name" value="MurD-like peptide ligases, catalytic domain"/>
    <property type="match status" value="1"/>
</dbReference>